<dbReference type="PANTHER" id="PTHR35370">
    <property type="entry name" value="CYTOPLASMIC PROTEIN-RELATED-RELATED"/>
    <property type="match status" value="1"/>
</dbReference>
<name>A0ABM9A557_9VIBR</name>
<dbReference type="NCBIfam" id="TIGR03359">
    <property type="entry name" value="VI_chp_6"/>
    <property type="match status" value="1"/>
</dbReference>
<dbReference type="InterPro" id="IPR010272">
    <property type="entry name" value="T6SS_TssF"/>
</dbReference>
<keyword evidence="2" id="KW-1185">Reference proteome</keyword>
<dbReference type="Proteomes" id="UP000838748">
    <property type="component" value="Unassembled WGS sequence"/>
</dbReference>
<dbReference type="Pfam" id="PF05947">
    <property type="entry name" value="T6SS_TssF"/>
    <property type="match status" value="1"/>
</dbReference>
<dbReference type="RefSeq" id="WP_237361736.1">
    <property type="nucleotide sequence ID" value="NZ_CAKLDM010000002.1"/>
</dbReference>
<protein>
    <recommendedName>
        <fullName evidence="3">Protein ImpG/VasA</fullName>
    </recommendedName>
</protein>
<evidence type="ECO:0008006" key="3">
    <source>
        <dbReference type="Google" id="ProtNLM"/>
    </source>
</evidence>
<proteinExistence type="predicted"/>
<dbReference type="EMBL" id="CAKLDM010000002">
    <property type="protein sequence ID" value="CAH0539714.1"/>
    <property type="molecule type" value="Genomic_DNA"/>
</dbReference>
<evidence type="ECO:0000313" key="2">
    <source>
        <dbReference type="Proteomes" id="UP000838748"/>
    </source>
</evidence>
<dbReference type="PANTHER" id="PTHR35370:SF1">
    <property type="entry name" value="TYPE VI SECRETION SYSTEM COMPONENT TSSF1"/>
    <property type="match status" value="1"/>
</dbReference>
<sequence length="583" mass="66296">MTDPLLRYYEQELAFVRRSLGQFGNDHPTHAENLNIHQGKIDDPNIARLLDGVALLNATVVKQLSDQLPEVIEGLLGVLYPSYIQTVPSVAYLQLNTEDEPIETATLPSGSQFVGSVNDFECTFSTVDELKIAPYFITDVSALSAPFNFNRPKEAEQSSAVIQISLSTGDPELFFRHLDLDDLDIFVQGFENNADSLVELLLSNTTCISISDKEYNEHITIDSQRLKNRISDMSFKFLPEHGNQFSGYQLVSEFFFFKEKRQFFRLKGFHEYTQRLDASEIVINLFMSGLPSEFMRLFNKNVFKLNVIPAINLFKHTGEPVSYDQRQLTIPVNADSHSENHVEIVEIQEVYEITPTGEKTLTPVFKEKYHTDKTCDSWQSSRDFNGDFRLSISLNNQTGAEFNKLYGTRLLCTNGKQACGIDDVLECQENIDLPGDFSTIYPPSAPIDRERDQNVHWQFIGLMNCNFSSLLQANNPADTLKQMLSLCSREQVPASEIQLIRSIEFKSQVAAIRILGQNVFSPGTEIEITLDTSGPYLAFSDVLNRFFQQFCSFDRYVQLRIRIYGRDGIAREYPKIHGSQQCL</sequence>
<organism evidence="1 2">
    <name type="scientific">Vibrio marisflavi CECT 7928</name>
    <dbReference type="NCBI Taxonomy" id="634439"/>
    <lineage>
        <taxon>Bacteria</taxon>
        <taxon>Pseudomonadati</taxon>
        <taxon>Pseudomonadota</taxon>
        <taxon>Gammaproteobacteria</taxon>
        <taxon>Vibrionales</taxon>
        <taxon>Vibrionaceae</taxon>
        <taxon>Vibrio</taxon>
    </lineage>
</organism>
<accession>A0ABM9A557</accession>
<evidence type="ECO:0000313" key="1">
    <source>
        <dbReference type="EMBL" id="CAH0539714.1"/>
    </source>
</evidence>
<gene>
    <name evidence="1" type="ORF">VMF7928_02391</name>
</gene>
<reference evidence="1" key="1">
    <citation type="submission" date="2021-11" db="EMBL/GenBank/DDBJ databases">
        <authorList>
            <person name="Rodrigo-Torres L."/>
            <person name="Arahal R. D."/>
            <person name="Lucena T."/>
        </authorList>
    </citation>
    <scope>NUCLEOTIDE SEQUENCE</scope>
    <source>
        <strain evidence="1">CECT 7928</strain>
    </source>
</reference>
<comment type="caution">
    <text evidence="1">The sequence shown here is derived from an EMBL/GenBank/DDBJ whole genome shotgun (WGS) entry which is preliminary data.</text>
</comment>